<evidence type="ECO:0000256" key="1">
    <source>
        <dbReference type="SAM" id="Phobius"/>
    </source>
</evidence>
<keyword evidence="1" id="KW-0472">Membrane</keyword>
<feature type="transmembrane region" description="Helical" evidence="1">
    <location>
        <begin position="53"/>
        <end position="72"/>
    </location>
</feature>
<gene>
    <name evidence="2" type="ORF">EGH73_01650</name>
</gene>
<reference evidence="3" key="1">
    <citation type="submission" date="2018-11" db="EMBL/GenBank/DDBJ databases">
        <title>Proposal to divide the Flavobacteriaceae and reorganize its genera based on Amino Acid Identity values calculated from whole genome sequences.</title>
        <authorList>
            <person name="Nicholson A.C."/>
            <person name="Gulvik C.A."/>
            <person name="Whitney A.M."/>
            <person name="Humrighouse B.W."/>
            <person name="Bell M."/>
            <person name="Holmes B."/>
            <person name="Steigerwalt A."/>
            <person name="Villarma A."/>
            <person name="Sheth M."/>
            <person name="Batra D."/>
            <person name="Pryor J."/>
            <person name="Bernardet J.-F."/>
            <person name="Hugo C."/>
            <person name="Kampfer P."/>
            <person name="Newman J."/>
            <person name="Mcquiston J.R."/>
        </authorList>
    </citation>
    <scope>NUCLEOTIDE SEQUENCE [LARGE SCALE GENOMIC DNA]</scope>
    <source>
        <strain evidence="3">DSM 22165</strain>
    </source>
</reference>
<feature type="transmembrane region" description="Helical" evidence="1">
    <location>
        <begin position="7"/>
        <end position="33"/>
    </location>
</feature>
<dbReference type="RefSeq" id="WP_123280381.1">
    <property type="nucleotide sequence ID" value="NZ_DALZAR010000007.1"/>
</dbReference>
<evidence type="ECO:0000313" key="2">
    <source>
        <dbReference type="EMBL" id="ROI14724.1"/>
    </source>
</evidence>
<proteinExistence type="predicted"/>
<evidence type="ECO:0008006" key="4">
    <source>
        <dbReference type="Google" id="ProtNLM"/>
    </source>
</evidence>
<protein>
    <recommendedName>
        <fullName evidence="4">DUF4293 family protein</fullName>
    </recommendedName>
</protein>
<dbReference type="EMBL" id="RJTU01000013">
    <property type="protein sequence ID" value="ROI14724.1"/>
    <property type="molecule type" value="Genomic_DNA"/>
</dbReference>
<feature type="transmembrane region" description="Helical" evidence="1">
    <location>
        <begin position="110"/>
        <end position="128"/>
    </location>
</feature>
<reference evidence="3" key="2">
    <citation type="submission" date="2018-11" db="EMBL/GenBank/DDBJ databases">
        <title>Proposal to divide the Flavobacteriaceae and reorganize its genera based on Amino Acid Identity values calculated from whole genome sequences.</title>
        <authorList>
            <person name="Nicholson A.C."/>
            <person name="Gulvik C.A."/>
            <person name="Whitney A.M."/>
            <person name="Humrighouse B.W."/>
            <person name="Bell M."/>
            <person name="Holmes B."/>
            <person name="Steigerwalt A."/>
            <person name="Villarma A."/>
            <person name="Sheth M."/>
            <person name="Batra D."/>
            <person name="Pryor J."/>
            <person name="Bernardet J.-F."/>
            <person name="Hugo C."/>
            <person name="Kampfer P."/>
            <person name="Newman J."/>
            <person name="Mcquiston J."/>
        </authorList>
    </citation>
    <scope>NUCLEOTIDE SEQUENCE [LARGE SCALE GENOMIC DNA]</scope>
    <source>
        <strain evidence="3">DSM 22165</strain>
    </source>
</reference>
<accession>A0A3N0XBH9</accession>
<dbReference type="Proteomes" id="UP000267623">
    <property type="component" value="Unassembled WGS sequence"/>
</dbReference>
<dbReference type="AlphaFoldDB" id="A0A3N0XBH9"/>
<keyword evidence="1" id="KW-0812">Transmembrane</keyword>
<evidence type="ECO:0000313" key="3">
    <source>
        <dbReference type="Proteomes" id="UP000267623"/>
    </source>
</evidence>
<name>A0A3N0XBH9_9FLAO</name>
<feature type="transmembrane region" description="Helical" evidence="1">
    <location>
        <begin position="79"/>
        <end position="98"/>
    </location>
</feature>
<comment type="caution">
    <text evidence="2">The sequence shown here is derived from an EMBL/GenBank/DDBJ whole genome shotgun (WGS) entry which is preliminary data.</text>
</comment>
<sequence length="136" mass="15498">MKSITILLILNCLILIGAGHGFGPLILIEFLVFSPSFTKSYEINFLGSYDQKIIPFSILSIIPQILLLTSFFIKAHFKFKLIIFSVIFMIINLIYFTFDFIDSGLSKFTLISSIPFLICATFVLIKIFSNIKLRND</sequence>
<organism evidence="2 3">
    <name type="scientific">Epilithonimonas hominis</name>
    <dbReference type="NCBI Taxonomy" id="420404"/>
    <lineage>
        <taxon>Bacteria</taxon>
        <taxon>Pseudomonadati</taxon>
        <taxon>Bacteroidota</taxon>
        <taxon>Flavobacteriia</taxon>
        <taxon>Flavobacteriales</taxon>
        <taxon>Weeksellaceae</taxon>
        <taxon>Chryseobacterium group</taxon>
        <taxon>Epilithonimonas</taxon>
    </lineage>
</organism>
<keyword evidence="1" id="KW-1133">Transmembrane helix</keyword>